<gene>
    <name evidence="1" type="ORF">A0H81_11963</name>
</gene>
<dbReference type="AlphaFoldDB" id="A0A1C7LTT5"/>
<dbReference type="Proteomes" id="UP000092993">
    <property type="component" value="Unassembled WGS sequence"/>
</dbReference>
<name>A0A1C7LTT5_GRIFR</name>
<accession>A0A1C7LTT5</accession>
<protein>
    <submittedName>
        <fullName evidence="1">Uncharacterized protein</fullName>
    </submittedName>
</protein>
<evidence type="ECO:0000313" key="2">
    <source>
        <dbReference type="Proteomes" id="UP000092993"/>
    </source>
</evidence>
<comment type="caution">
    <text evidence="1">The sequence shown here is derived from an EMBL/GenBank/DDBJ whole genome shotgun (WGS) entry which is preliminary data.</text>
</comment>
<proteinExistence type="predicted"/>
<sequence length="101" mass="11505">MQRSPCPYHRSCPTSLSMIWRIICVVSKARACDVSDLSVDREYLPVDSQHKRMVDPQVLCENQSASALDVHRSQIFLDTVPRWLCKAQFGRTLTISVSHCV</sequence>
<reference evidence="1 2" key="1">
    <citation type="submission" date="2016-03" db="EMBL/GenBank/DDBJ databases">
        <title>Whole genome sequencing of Grifola frondosa 9006-11.</title>
        <authorList>
            <person name="Min B."/>
            <person name="Park H."/>
            <person name="Kim J.-G."/>
            <person name="Cho H."/>
            <person name="Oh Y.-L."/>
            <person name="Kong W.-S."/>
            <person name="Choi I.-G."/>
        </authorList>
    </citation>
    <scope>NUCLEOTIDE SEQUENCE [LARGE SCALE GENOMIC DNA]</scope>
    <source>
        <strain evidence="1 2">9006-11</strain>
    </source>
</reference>
<dbReference type="EMBL" id="LUGG01000022">
    <property type="protein sequence ID" value="OBZ68082.1"/>
    <property type="molecule type" value="Genomic_DNA"/>
</dbReference>
<organism evidence="1 2">
    <name type="scientific">Grifola frondosa</name>
    <name type="common">Maitake</name>
    <name type="synonym">Polyporus frondosus</name>
    <dbReference type="NCBI Taxonomy" id="5627"/>
    <lineage>
        <taxon>Eukaryota</taxon>
        <taxon>Fungi</taxon>
        <taxon>Dikarya</taxon>
        <taxon>Basidiomycota</taxon>
        <taxon>Agaricomycotina</taxon>
        <taxon>Agaricomycetes</taxon>
        <taxon>Polyporales</taxon>
        <taxon>Grifolaceae</taxon>
        <taxon>Grifola</taxon>
    </lineage>
</organism>
<evidence type="ECO:0000313" key="1">
    <source>
        <dbReference type="EMBL" id="OBZ68082.1"/>
    </source>
</evidence>
<keyword evidence="2" id="KW-1185">Reference proteome</keyword>